<organism evidence="1 2">
    <name type="scientific">Psychroflexus salis</name>
    <dbReference type="NCBI Taxonomy" id="1526574"/>
    <lineage>
        <taxon>Bacteria</taxon>
        <taxon>Pseudomonadati</taxon>
        <taxon>Bacteroidota</taxon>
        <taxon>Flavobacteriia</taxon>
        <taxon>Flavobacteriales</taxon>
        <taxon>Flavobacteriaceae</taxon>
        <taxon>Psychroflexus</taxon>
    </lineage>
</organism>
<protein>
    <submittedName>
        <fullName evidence="1">Uncharacterized protein</fullName>
    </submittedName>
</protein>
<evidence type="ECO:0000313" key="1">
    <source>
        <dbReference type="EMBL" id="GGE15658.1"/>
    </source>
</evidence>
<comment type="caution">
    <text evidence="1">The sequence shown here is derived from an EMBL/GenBank/DDBJ whole genome shotgun (WGS) entry which is preliminary data.</text>
</comment>
<evidence type="ECO:0000313" key="2">
    <source>
        <dbReference type="Proteomes" id="UP000599688"/>
    </source>
</evidence>
<keyword evidence="2" id="KW-1185">Reference proteome</keyword>
<name>A0A916ZW73_9FLAO</name>
<dbReference type="Gene3D" id="3.90.190.10">
    <property type="entry name" value="Protein tyrosine phosphatase superfamily"/>
    <property type="match status" value="1"/>
</dbReference>
<dbReference type="EMBL" id="BMGL01000008">
    <property type="protein sequence ID" value="GGE15658.1"/>
    <property type="molecule type" value="Genomic_DNA"/>
</dbReference>
<reference evidence="1 2" key="1">
    <citation type="journal article" date="2014" name="Int. J. Syst. Evol. Microbiol.">
        <title>Complete genome sequence of Corynebacterium casei LMG S-19264T (=DSM 44701T), isolated from a smear-ripened cheese.</title>
        <authorList>
            <consortium name="US DOE Joint Genome Institute (JGI-PGF)"/>
            <person name="Walter F."/>
            <person name="Albersmeier A."/>
            <person name="Kalinowski J."/>
            <person name="Ruckert C."/>
        </authorList>
    </citation>
    <scope>NUCLEOTIDE SEQUENCE [LARGE SCALE GENOMIC DNA]</scope>
    <source>
        <strain evidence="1 2">CGMCC 1.12925</strain>
    </source>
</reference>
<gene>
    <name evidence="1" type="ORF">GCM10010831_16210</name>
</gene>
<dbReference type="Proteomes" id="UP000599688">
    <property type="component" value="Unassembled WGS sequence"/>
</dbReference>
<accession>A0A916ZW73</accession>
<dbReference type="RefSeq" id="WP_188406322.1">
    <property type="nucleotide sequence ID" value="NZ_BMGL01000008.1"/>
</dbReference>
<sequence length="113" mass="13213">MNKEKIILPFERTHWVIPGKLLAGEIPSSSKRSVRKQKVQNLINMGFDTIINLMEPNEKTFSGKLLVDYTSDLRDYAKSMERKVTVYYFPIKDLSETTKERMKEIIAQIFNDI</sequence>
<dbReference type="AlphaFoldDB" id="A0A916ZW73"/>
<proteinExistence type="predicted"/>
<dbReference type="InterPro" id="IPR029021">
    <property type="entry name" value="Prot-tyrosine_phosphatase-like"/>
</dbReference>